<evidence type="ECO:0000313" key="3">
    <source>
        <dbReference type="Proteomes" id="UP001529510"/>
    </source>
</evidence>
<sequence length="120" mass="13499">MPAEEALWGLQQGGWKLEQYVEDFLELANQLSCHDAALGVCFQLGLDDETICCDLPVCEYPLIELINLVLYLSGSKFEVKEIREDYISRRLPPSGTRRIVSAHTSPGTPTYRTNGLDRLP</sequence>
<evidence type="ECO:0000256" key="1">
    <source>
        <dbReference type="SAM" id="MobiDB-lite"/>
    </source>
</evidence>
<protein>
    <recommendedName>
        <fullName evidence="4">Retrotransposon gag domain-containing protein</fullName>
    </recommendedName>
</protein>
<comment type="caution">
    <text evidence="2">The sequence shown here is derived from an EMBL/GenBank/DDBJ whole genome shotgun (WGS) entry which is preliminary data.</text>
</comment>
<evidence type="ECO:0000313" key="2">
    <source>
        <dbReference type="EMBL" id="KAL0148855.1"/>
    </source>
</evidence>
<feature type="region of interest" description="Disordered" evidence="1">
    <location>
        <begin position="97"/>
        <end position="120"/>
    </location>
</feature>
<dbReference type="AlphaFoldDB" id="A0ABD0MGT0"/>
<feature type="compositionally biased region" description="Polar residues" evidence="1">
    <location>
        <begin position="102"/>
        <end position="113"/>
    </location>
</feature>
<keyword evidence="3" id="KW-1185">Reference proteome</keyword>
<evidence type="ECO:0008006" key="4">
    <source>
        <dbReference type="Google" id="ProtNLM"/>
    </source>
</evidence>
<accession>A0ABD0MGT0</accession>
<dbReference type="Proteomes" id="UP001529510">
    <property type="component" value="Unassembled WGS sequence"/>
</dbReference>
<proteinExistence type="predicted"/>
<organism evidence="2 3">
    <name type="scientific">Cirrhinus mrigala</name>
    <name type="common">Mrigala</name>
    <dbReference type="NCBI Taxonomy" id="683832"/>
    <lineage>
        <taxon>Eukaryota</taxon>
        <taxon>Metazoa</taxon>
        <taxon>Chordata</taxon>
        <taxon>Craniata</taxon>
        <taxon>Vertebrata</taxon>
        <taxon>Euteleostomi</taxon>
        <taxon>Actinopterygii</taxon>
        <taxon>Neopterygii</taxon>
        <taxon>Teleostei</taxon>
        <taxon>Ostariophysi</taxon>
        <taxon>Cypriniformes</taxon>
        <taxon>Cyprinidae</taxon>
        <taxon>Labeoninae</taxon>
        <taxon>Labeonini</taxon>
        <taxon>Cirrhinus</taxon>
    </lineage>
</organism>
<reference evidence="2 3" key="1">
    <citation type="submission" date="2024-05" db="EMBL/GenBank/DDBJ databases">
        <title>Genome sequencing and assembly of Indian major carp, Cirrhinus mrigala (Hamilton, 1822).</title>
        <authorList>
            <person name="Mohindra V."/>
            <person name="Chowdhury L.M."/>
            <person name="Lal K."/>
            <person name="Jena J.K."/>
        </authorList>
    </citation>
    <scope>NUCLEOTIDE SEQUENCE [LARGE SCALE GENOMIC DNA]</scope>
    <source>
        <strain evidence="2">CM1030</strain>
        <tissue evidence="2">Blood</tissue>
    </source>
</reference>
<gene>
    <name evidence="2" type="ORF">M9458_055864</name>
</gene>
<name>A0ABD0MGT0_CIRMR</name>
<feature type="non-terminal residue" evidence="2">
    <location>
        <position position="120"/>
    </location>
</feature>
<dbReference type="EMBL" id="JAMKFB020000601">
    <property type="protein sequence ID" value="KAL0148855.1"/>
    <property type="molecule type" value="Genomic_DNA"/>
</dbReference>